<dbReference type="Proteomes" id="UP000717696">
    <property type="component" value="Unassembled WGS sequence"/>
</dbReference>
<proteinExistence type="predicted"/>
<accession>A0A9P9F1F6</accession>
<keyword evidence="3" id="KW-1185">Reference proteome</keyword>
<dbReference type="PROSITE" id="PS51257">
    <property type="entry name" value="PROKAR_LIPOPROTEIN"/>
    <property type="match status" value="1"/>
</dbReference>
<dbReference type="AlphaFoldDB" id="A0A9P9F1F6"/>
<evidence type="ECO:0000256" key="1">
    <source>
        <dbReference type="SAM" id="Phobius"/>
    </source>
</evidence>
<comment type="caution">
    <text evidence="2">The sequence shown here is derived from an EMBL/GenBank/DDBJ whole genome shotgun (WGS) entry which is preliminary data.</text>
</comment>
<gene>
    <name evidence="2" type="ORF">B0J13DRAFT_302595</name>
</gene>
<keyword evidence="1" id="KW-0472">Membrane</keyword>
<organism evidence="2 3">
    <name type="scientific">Dactylonectria estremocensis</name>
    <dbReference type="NCBI Taxonomy" id="1079267"/>
    <lineage>
        <taxon>Eukaryota</taxon>
        <taxon>Fungi</taxon>
        <taxon>Dikarya</taxon>
        <taxon>Ascomycota</taxon>
        <taxon>Pezizomycotina</taxon>
        <taxon>Sordariomycetes</taxon>
        <taxon>Hypocreomycetidae</taxon>
        <taxon>Hypocreales</taxon>
        <taxon>Nectriaceae</taxon>
        <taxon>Dactylonectria</taxon>
    </lineage>
</organism>
<dbReference type="EMBL" id="JAGMUU010000007">
    <property type="protein sequence ID" value="KAH7149302.1"/>
    <property type="molecule type" value="Genomic_DNA"/>
</dbReference>
<sequence>MKQTLHVQAILHNNIFLFLFFLFGVSIISCFPFRCFHYFFFGKLLCHWPGRLPDVVVYRLHFPYCKSPSFNCPSVIQTSHAYYTQPTHMAKFQDENRSWDLVAPYFR</sequence>
<evidence type="ECO:0000313" key="3">
    <source>
        <dbReference type="Proteomes" id="UP000717696"/>
    </source>
</evidence>
<reference evidence="2" key="1">
    <citation type="journal article" date="2021" name="Nat. Commun.">
        <title>Genetic determinants of endophytism in the Arabidopsis root mycobiome.</title>
        <authorList>
            <person name="Mesny F."/>
            <person name="Miyauchi S."/>
            <person name="Thiergart T."/>
            <person name="Pickel B."/>
            <person name="Atanasova L."/>
            <person name="Karlsson M."/>
            <person name="Huettel B."/>
            <person name="Barry K.W."/>
            <person name="Haridas S."/>
            <person name="Chen C."/>
            <person name="Bauer D."/>
            <person name="Andreopoulos W."/>
            <person name="Pangilinan J."/>
            <person name="LaButti K."/>
            <person name="Riley R."/>
            <person name="Lipzen A."/>
            <person name="Clum A."/>
            <person name="Drula E."/>
            <person name="Henrissat B."/>
            <person name="Kohler A."/>
            <person name="Grigoriev I.V."/>
            <person name="Martin F.M."/>
            <person name="Hacquard S."/>
        </authorList>
    </citation>
    <scope>NUCLEOTIDE SEQUENCE</scope>
    <source>
        <strain evidence="2">MPI-CAGE-AT-0021</strain>
    </source>
</reference>
<evidence type="ECO:0000313" key="2">
    <source>
        <dbReference type="EMBL" id="KAH7149302.1"/>
    </source>
</evidence>
<name>A0A9P9F1F6_9HYPO</name>
<protein>
    <submittedName>
        <fullName evidence="2">Uncharacterized protein</fullName>
    </submittedName>
</protein>
<feature type="transmembrane region" description="Helical" evidence="1">
    <location>
        <begin position="15"/>
        <end position="41"/>
    </location>
</feature>
<keyword evidence="1" id="KW-1133">Transmembrane helix</keyword>
<keyword evidence="1" id="KW-0812">Transmembrane</keyword>